<proteinExistence type="predicted"/>
<dbReference type="RefSeq" id="WP_126597203.1">
    <property type="nucleotide sequence ID" value="NZ_BIFQ01000001.1"/>
</dbReference>
<sequence length="118" mass="13150">MYDEAFWQLLTTLVGSSTINIDRPRGTAHPRYPDVIYPLDYGYLSGTTSGDGDGIDAWLGSQPERRINAILITVDLTKRDSEIKLLIGCTSQEQQTILAFHNRSANQSAILVERPARI</sequence>
<dbReference type="GO" id="GO:0000287">
    <property type="term" value="F:magnesium ion binding"/>
    <property type="evidence" value="ECO:0007669"/>
    <property type="project" value="InterPro"/>
</dbReference>
<protein>
    <recommendedName>
        <fullName evidence="3">Inorganic pyrophosphatase</fullName>
    </recommendedName>
</protein>
<dbReference type="EMBL" id="BIFQ01000001">
    <property type="protein sequence ID" value="GCE06246.1"/>
    <property type="molecule type" value="Genomic_DNA"/>
</dbReference>
<gene>
    <name evidence="1" type="ORF">KDAU_35750</name>
</gene>
<keyword evidence="2" id="KW-1185">Reference proteome</keyword>
<dbReference type="GO" id="GO:0004427">
    <property type="term" value="F:inorganic diphosphate phosphatase activity"/>
    <property type="evidence" value="ECO:0007669"/>
    <property type="project" value="InterPro"/>
</dbReference>
<name>A0A401ZHC8_9CHLR</name>
<dbReference type="SUPFAM" id="SSF50324">
    <property type="entry name" value="Inorganic pyrophosphatase"/>
    <property type="match status" value="1"/>
</dbReference>
<dbReference type="Gene3D" id="3.90.80.10">
    <property type="entry name" value="Inorganic pyrophosphatase"/>
    <property type="match status" value="1"/>
</dbReference>
<evidence type="ECO:0000313" key="2">
    <source>
        <dbReference type="Proteomes" id="UP000287224"/>
    </source>
</evidence>
<reference evidence="2" key="1">
    <citation type="submission" date="2018-12" db="EMBL/GenBank/DDBJ databases">
        <title>Tengunoibacter tsumagoiensis gen. nov., sp. nov., Dictyobacter kobayashii sp. nov., D. alpinus sp. nov., and D. joshuensis sp. nov. and description of Dictyobacteraceae fam. nov. within the order Ktedonobacterales isolated from Tengu-no-mugimeshi.</title>
        <authorList>
            <person name="Wang C.M."/>
            <person name="Zheng Y."/>
            <person name="Sakai Y."/>
            <person name="Toyoda A."/>
            <person name="Minakuchi Y."/>
            <person name="Abe K."/>
            <person name="Yokota A."/>
            <person name="Yabe S."/>
        </authorList>
    </citation>
    <scope>NUCLEOTIDE SEQUENCE [LARGE SCALE GENOMIC DNA]</scope>
    <source>
        <strain evidence="2">S-27</strain>
    </source>
</reference>
<dbReference type="AlphaFoldDB" id="A0A401ZHC8"/>
<dbReference type="GO" id="GO:0005737">
    <property type="term" value="C:cytoplasm"/>
    <property type="evidence" value="ECO:0007669"/>
    <property type="project" value="InterPro"/>
</dbReference>
<dbReference type="GO" id="GO:0006796">
    <property type="term" value="P:phosphate-containing compound metabolic process"/>
    <property type="evidence" value="ECO:0007669"/>
    <property type="project" value="InterPro"/>
</dbReference>
<comment type="caution">
    <text evidence="1">The sequence shown here is derived from an EMBL/GenBank/DDBJ whole genome shotgun (WGS) entry which is preliminary data.</text>
</comment>
<dbReference type="Proteomes" id="UP000287224">
    <property type="component" value="Unassembled WGS sequence"/>
</dbReference>
<dbReference type="InterPro" id="IPR036649">
    <property type="entry name" value="Pyrophosphatase_sf"/>
</dbReference>
<accession>A0A401ZHC8</accession>
<evidence type="ECO:0000313" key="1">
    <source>
        <dbReference type="EMBL" id="GCE06246.1"/>
    </source>
</evidence>
<dbReference type="OrthoDB" id="9798247at2"/>
<evidence type="ECO:0008006" key="3">
    <source>
        <dbReference type="Google" id="ProtNLM"/>
    </source>
</evidence>
<organism evidence="1 2">
    <name type="scientific">Dictyobacter aurantiacus</name>
    <dbReference type="NCBI Taxonomy" id="1936993"/>
    <lineage>
        <taxon>Bacteria</taxon>
        <taxon>Bacillati</taxon>
        <taxon>Chloroflexota</taxon>
        <taxon>Ktedonobacteria</taxon>
        <taxon>Ktedonobacterales</taxon>
        <taxon>Dictyobacteraceae</taxon>
        <taxon>Dictyobacter</taxon>
    </lineage>
</organism>